<keyword evidence="3" id="KW-0732">Signal</keyword>
<dbReference type="Proteomes" id="UP000054621">
    <property type="component" value="Unassembled WGS sequence"/>
</dbReference>
<dbReference type="SUPFAM" id="SSF53850">
    <property type="entry name" value="Periplasmic binding protein-like II"/>
    <property type="match status" value="1"/>
</dbReference>
<gene>
    <name evidence="6" type="ORF">Lsai_0208</name>
</gene>
<reference evidence="6 7" key="1">
    <citation type="submission" date="2015-11" db="EMBL/GenBank/DDBJ databases">
        <title>Genomic analysis of 38 Legionella species identifies large and diverse effector repertoires.</title>
        <authorList>
            <person name="Burstein D."/>
            <person name="Amaro F."/>
            <person name="Zusman T."/>
            <person name="Lifshitz Z."/>
            <person name="Cohen O."/>
            <person name="Gilbert J.A."/>
            <person name="Pupko T."/>
            <person name="Shuman H.A."/>
            <person name="Segal G."/>
        </authorList>
    </citation>
    <scope>NUCLEOTIDE SEQUENCE [LARGE SCALE GENOMIC DNA]</scope>
    <source>
        <strain evidence="6 7">Mt.St.Helens-4</strain>
    </source>
</reference>
<dbReference type="Gene3D" id="3.40.190.10">
    <property type="entry name" value="Periplasmic binding protein-like II"/>
    <property type="match status" value="2"/>
</dbReference>
<comment type="similarity">
    <text evidence="2 4">Belongs to the bacterial solute-binding protein 3 family.</text>
</comment>
<dbReference type="GO" id="GO:0030313">
    <property type="term" value="C:cell envelope"/>
    <property type="evidence" value="ECO:0007669"/>
    <property type="project" value="UniProtKB-SubCell"/>
</dbReference>
<comment type="caution">
    <text evidence="6">The sequence shown here is derived from an EMBL/GenBank/DDBJ whole genome shotgun (WGS) entry which is preliminary data.</text>
</comment>
<dbReference type="SMART" id="SM00062">
    <property type="entry name" value="PBPb"/>
    <property type="match status" value="1"/>
</dbReference>
<evidence type="ECO:0000259" key="5">
    <source>
        <dbReference type="SMART" id="SM00062"/>
    </source>
</evidence>
<evidence type="ECO:0000313" key="6">
    <source>
        <dbReference type="EMBL" id="KTD60098.1"/>
    </source>
</evidence>
<dbReference type="RefSeq" id="WP_027270035.1">
    <property type="nucleotide sequence ID" value="NZ_CAAAJE010000005.1"/>
</dbReference>
<dbReference type="eggNOG" id="COG0834">
    <property type="taxonomic scope" value="Bacteria"/>
</dbReference>
<accession>A0A0W0YT68</accession>
<evidence type="ECO:0000313" key="7">
    <source>
        <dbReference type="Proteomes" id="UP000054621"/>
    </source>
</evidence>
<name>A0A0W0YT68_9GAMM</name>
<evidence type="ECO:0000256" key="4">
    <source>
        <dbReference type="RuleBase" id="RU003744"/>
    </source>
</evidence>
<dbReference type="STRING" id="28087.Lsai_0208"/>
<sequence length="241" mass="27708">MRFFSYVLFVFLTISTVHAEIKIGTIHYYPPFIINKNQGFDIELMNYICQKIKIKCSFVQMNDNELFNALENRKVNLLIAGIMTSPHNEGNFIFSLPYLPVRAVFIVPAQSKLKQETELQGKKVGAANDLNGEVFVDYLQTNYQNQLQVKKYDSPENLINDLENGSLSAAFVREFYANYWQNNGLANIRVLGKPREVGNGMAIVAVPEEQPLIDKINKELQTIEKNGHYLKLYKTYFGDKY</sequence>
<dbReference type="EMBL" id="LNYV01000003">
    <property type="protein sequence ID" value="KTD60098.1"/>
    <property type="molecule type" value="Genomic_DNA"/>
</dbReference>
<feature type="domain" description="Solute-binding protein family 3/N-terminal" evidence="5">
    <location>
        <begin position="20"/>
        <end position="240"/>
    </location>
</feature>
<dbReference type="PANTHER" id="PTHR35936:SF19">
    <property type="entry name" value="AMINO-ACID-BINDING PROTEIN YXEM-RELATED"/>
    <property type="match status" value="1"/>
</dbReference>
<dbReference type="OrthoDB" id="5650375at2"/>
<organism evidence="6 7">
    <name type="scientific">Legionella sainthelensi</name>
    <dbReference type="NCBI Taxonomy" id="28087"/>
    <lineage>
        <taxon>Bacteria</taxon>
        <taxon>Pseudomonadati</taxon>
        <taxon>Pseudomonadota</taxon>
        <taxon>Gammaproteobacteria</taxon>
        <taxon>Legionellales</taxon>
        <taxon>Legionellaceae</taxon>
        <taxon>Legionella</taxon>
    </lineage>
</organism>
<dbReference type="AlphaFoldDB" id="A0A0W0YT68"/>
<evidence type="ECO:0000256" key="1">
    <source>
        <dbReference type="ARBA" id="ARBA00004196"/>
    </source>
</evidence>
<dbReference type="PROSITE" id="PS01039">
    <property type="entry name" value="SBP_BACTERIAL_3"/>
    <property type="match status" value="1"/>
</dbReference>
<dbReference type="Pfam" id="PF00497">
    <property type="entry name" value="SBP_bac_3"/>
    <property type="match status" value="1"/>
</dbReference>
<dbReference type="PANTHER" id="PTHR35936">
    <property type="entry name" value="MEMBRANE-BOUND LYTIC MUREIN TRANSGLYCOSYLASE F"/>
    <property type="match status" value="1"/>
</dbReference>
<evidence type="ECO:0000256" key="2">
    <source>
        <dbReference type="ARBA" id="ARBA00010333"/>
    </source>
</evidence>
<dbReference type="PATRIC" id="fig|28087.4.peg.221"/>
<evidence type="ECO:0000256" key="3">
    <source>
        <dbReference type="ARBA" id="ARBA00022729"/>
    </source>
</evidence>
<protein>
    <submittedName>
        <fullName evidence="6">Arginine-binding periplasmic protein</fullName>
    </submittedName>
</protein>
<proteinExistence type="inferred from homology"/>
<dbReference type="InterPro" id="IPR018313">
    <property type="entry name" value="SBP_3_CS"/>
</dbReference>
<dbReference type="InterPro" id="IPR001638">
    <property type="entry name" value="Solute-binding_3/MltF_N"/>
</dbReference>
<comment type="subcellular location">
    <subcellularLocation>
        <location evidence="1">Cell envelope</location>
    </subcellularLocation>
</comment>